<organism evidence="1">
    <name type="scientific">Brassica napus</name>
    <name type="common">Rape</name>
    <dbReference type="NCBI Taxonomy" id="3708"/>
    <lineage>
        <taxon>Eukaryota</taxon>
        <taxon>Viridiplantae</taxon>
        <taxon>Streptophyta</taxon>
        <taxon>Embryophyta</taxon>
        <taxon>Tracheophyta</taxon>
        <taxon>Spermatophyta</taxon>
        <taxon>Magnoliopsida</taxon>
        <taxon>eudicotyledons</taxon>
        <taxon>Gunneridae</taxon>
        <taxon>Pentapetalae</taxon>
        <taxon>rosids</taxon>
        <taxon>malvids</taxon>
        <taxon>Brassicales</taxon>
        <taxon>Brassicaceae</taxon>
        <taxon>Brassiceae</taxon>
        <taxon>Brassica</taxon>
    </lineage>
</organism>
<protein>
    <submittedName>
        <fullName evidence="1">(rape) hypothetical protein</fullName>
    </submittedName>
</protein>
<name>A0A816QDC4_BRANA</name>
<dbReference type="EMBL" id="HG994370">
    <property type="protein sequence ID" value="CAF2059047.1"/>
    <property type="molecule type" value="Genomic_DNA"/>
</dbReference>
<evidence type="ECO:0000313" key="1">
    <source>
        <dbReference type="EMBL" id="CAF2059047.1"/>
    </source>
</evidence>
<accession>A0A816QDC4</accession>
<reference evidence="1" key="1">
    <citation type="submission" date="2021-01" db="EMBL/GenBank/DDBJ databases">
        <authorList>
            <consortium name="Genoscope - CEA"/>
            <person name="William W."/>
        </authorList>
    </citation>
    <scope>NUCLEOTIDE SEQUENCE</scope>
</reference>
<sequence>MFRNSLSLQRNFVSISLIKFIDFCKLAHWFFMLKRATESHFLSSAPIYATRRSDS</sequence>
<dbReference type="AlphaFoldDB" id="A0A816QDC4"/>
<gene>
    <name evidence="1" type="ORF">DARMORV10_C06P23900.1</name>
</gene>
<proteinExistence type="predicted"/>
<dbReference type="Proteomes" id="UP001295469">
    <property type="component" value="Chromosome C06"/>
</dbReference>